<sequence length="189" mass="20447">MCGVATHQESLLAVLAAGGPEVCLTTAELAARSGLTRKQVGEASGKLVRRNLIERAEVGCFRLTDHGRAHVAAGTPLTSAPIKQFTAMRRHRDSLRVRAWRAMRMRGKFTIADVAGLALRPGEREGEVQRYLRTLFRAGYLRRLAGGGPCLRYALVRDTGPEAPMLIDGRRAVRDPNTGDTVAVGSGDD</sequence>
<evidence type="ECO:0000313" key="2">
    <source>
        <dbReference type="Proteomes" id="UP000217076"/>
    </source>
</evidence>
<reference evidence="2" key="1">
    <citation type="submission" date="2016-10" db="EMBL/GenBank/DDBJ databases">
        <authorList>
            <person name="Varghese N."/>
            <person name="Submissions S."/>
        </authorList>
    </citation>
    <scope>NUCLEOTIDE SEQUENCE [LARGE SCALE GENOMIC DNA]</scope>
    <source>
        <strain evidence="2">930I</strain>
    </source>
</reference>
<gene>
    <name evidence="1" type="ORF">SAMN05421742_12010</name>
</gene>
<keyword evidence="2" id="KW-1185">Reference proteome</keyword>
<dbReference type="Proteomes" id="UP000217076">
    <property type="component" value="Unassembled WGS sequence"/>
</dbReference>
<dbReference type="InterPro" id="IPR036388">
    <property type="entry name" value="WH-like_DNA-bd_sf"/>
</dbReference>
<dbReference type="AlphaFoldDB" id="A0A1G8G6W1"/>
<proteinExistence type="predicted"/>
<dbReference type="InterPro" id="IPR036390">
    <property type="entry name" value="WH_DNA-bd_sf"/>
</dbReference>
<evidence type="ECO:0008006" key="3">
    <source>
        <dbReference type="Google" id="ProtNLM"/>
    </source>
</evidence>
<organism evidence="1 2">
    <name type="scientific">Roseospirillum parvum</name>
    <dbReference type="NCBI Taxonomy" id="83401"/>
    <lineage>
        <taxon>Bacteria</taxon>
        <taxon>Pseudomonadati</taxon>
        <taxon>Pseudomonadota</taxon>
        <taxon>Alphaproteobacteria</taxon>
        <taxon>Rhodospirillales</taxon>
        <taxon>Rhodospirillaceae</taxon>
        <taxon>Roseospirillum</taxon>
    </lineage>
</organism>
<dbReference type="EMBL" id="FNCV01000020">
    <property type="protein sequence ID" value="SDH90125.1"/>
    <property type="molecule type" value="Genomic_DNA"/>
</dbReference>
<name>A0A1G8G6W1_9PROT</name>
<dbReference type="RefSeq" id="WP_092621994.1">
    <property type="nucleotide sequence ID" value="NZ_FNCV01000020.1"/>
</dbReference>
<accession>A0A1G8G6W1</accession>
<dbReference type="STRING" id="83401.SAMN05421742_12010"/>
<dbReference type="Gene3D" id="1.10.10.10">
    <property type="entry name" value="Winged helix-like DNA-binding domain superfamily/Winged helix DNA-binding domain"/>
    <property type="match status" value="1"/>
</dbReference>
<evidence type="ECO:0000313" key="1">
    <source>
        <dbReference type="EMBL" id="SDH90125.1"/>
    </source>
</evidence>
<dbReference type="SUPFAM" id="SSF46785">
    <property type="entry name" value="Winged helix' DNA-binding domain"/>
    <property type="match status" value="1"/>
</dbReference>
<dbReference type="OrthoDB" id="5453597at2"/>
<protein>
    <recommendedName>
        <fullName evidence="3">IclR helix-turn-helix domain-containing protein</fullName>
    </recommendedName>
</protein>